<dbReference type="InterPro" id="IPR025862">
    <property type="entry name" value="SelA_trans_N_dom"/>
</dbReference>
<dbReference type="Gene3D" id="3.40.640.10">
    <property type="entry name" value="Type I PLP-dependent aspartate aminotransferase-like (Major domain)"/>
    <property type="match status" value="1"/>
</dbReference>
<dbReference type="EMBL" id="CP093313">
    <property type="protein sequence ID" value="UWZ83733.1"/>
    <property type="molecule type" value="Genomic_DNA"/>
</dbReference>
<dbReference type="Pfam" id="PF12390">
    <property type="entry name" value="Se-cys_synth_N"/>
    <property type="match status" value="1"/>
</dbReference>
<dbReference type="GO" id="GO:0001514">
    <property type="term" value="P:selenocysteine incorporation"/>
    <property type="evidence" value="ECO:0007669"/>
    <property type="project" value="UniProtKB-UniRule"/>
</dbReference>
<keyword evidence="5 8" id="KW-0648">Protein biosynthesis</keyword>
<keyword evidence="12" id="KW-1185">Reference proteome</keyword>
<keyword evidence="3 8" id="KW-0808">Transferase</keyword>
<dbReference type="PANTHER" id="PTHR32328">
    <property type="entry name" value="L-SERYL-TRNA(SEC) SELENIUM TRANSFERASE"/>
    <property type="match status" value="1"/>
</dbReference>
<dbReference type="NCBIfam" id="TIGR00474">
    <property type="entry name" value="selA"/>
    <property type="match status" value="1"/>
</dbReference>
<dbReference type="AlphaFoldDB" id="A0A9J7BRR0"/>
<comment type="cofactor">
    <cofactor evidence="1 8 9">
        <name>pyridoxal 5'-phosphate</name>
        <dbReference type="ChEBI" id="CHEBI:597326"/>
    </cofactor>
</comment>
<keyword evidence="4 8" id="KW-0663">Pyridoxal phosphate</keyword>
<sequence length="472" mass="50125">MRAEKNSLYQQLPQVGEFLASAAGQELLRRHPRPIVLEAVREAIAELRNEIARGSVTESVLAMEIEGLPRRVAAGLGVREHRALQPVINATGVILQTNLGRAPLSDAAIESVAAVARGYCNLEFDLDSGKRGHRGARVEELLVQIAECDAAESAGLVVNNCAAATFLALNSLAEGGEVIVSRGELVEIGGGFRVPDILRKSGARLVEVGTTNRTRIQDYADAVTPETRLILRVHRSNFEITGFTEQAELRELVQLGADAGVPVMVDQGTGCILPLHEYGLGRQSSFLEAVKSGAALVCASGDKLLGGPQAGVVVGQQSVIRKLRRNPLYRAFRVDKLTIAALEATLLAYLSGQPDSVPVARMLRMPAEMIRSRCGQWAAALSTASVRATVVPTDSVVGGGTTPGATMASFAVMLQSPQMSAEALAAQLRHLQPPVIGRIHEDAVLLDLRTVDPAADDALVVMLRATLDGAVE</sequence>
<evidence type="ECO:0000313" key="12">
    <source>
        <dbReference type="Proteomes" id="UP001059380"/>
    </source>
</evidence>
<dbReference type="InterPro" id="IPR015421">
    <property type="entry name" value="PyrdxlP-dep_Trfase_major"/>
</dbReference>
<gene>
    <name evidence="8 11" type="primary">selA</name>
    <name evidence="11" type="ORF">MOP44_24605</name>
</gene>
<reference evidence="11" key="1">
    <citation type="submission" date="2021-04" db="EMBL/GenBank/DDBJ databases">
        <title>Phylogenetic analysis of Acidobacteriaceae.</title>
        <authorList>
            <person name="Qiu L."/>
            <person name="Zhang Q."/>
        </authorList>
    </citation>
    <scope>NUCLEOTIDE SEQUENCE</scope>
    <source>
        <strain evidence="11">DSM 25168</strain>
    </source>
</reference>
<comment type="pathway">
    <text evidence="8">Aminoacyl-tRNA biosynthesis; selenocysteinyl-tRNA(Sec) biosynthesis; selenocysteinyl-tRNA(Sec) from L-seryl-tRNA(Sec) (bacterial route): step 1/1.</text>
</comment>
<proteinExistence type="inferred from homology"/>
<dbReference type="EC" id="2.9.1.1" evidence="8"/>
<comment type="catalytic activity">
    <reaction evidence="8">
        <text>L-seryl-tRNA(Sec) + selenophosphate + H(+) = L-selenocysteinyl-tRNA(Sec) + phosphate</text>
        <dbReference type="Rhea" id="RHEA:22728"/>
        <dbReference type="Rhea" id="RHEA-COMP:9742"/>
        <dbReference type="Rhea" id="RHEA-COMP:9743"/>
        <dbReference type="ChEBI" id="CHEBI:15378"/>
        <dbReference type="ChEBI" id="CHEBI:16144"/>
        <dbReference type="ChEBI" id="CHEBI:43474"/>
        <dbReference type="ChEBI" id="CHEBI:78533"/>
        <dbReference type="ChEBI" id="CHEBI:78573"/>
        <dbReference type="EC" id="2.9.1.1"/>
    </reaction>
</comment>
<evidence type="ECO:0000256" key="8">
    <source>
        <dbReference type="HAMAP-Rule" id="MF_00423"/>
    </source>
</evidence>
<dbReference type="GO" id="GO:0005737">
    <property type="term" value="C:cytoplasm"/>
    <property type="evidence" value="ECO:0007669"/>
    <property type="project" value="UniProtKB-SubCell"/>
</dbReference>
<evidence type="ECO:0000313" key="11">
    <source>
        <dbReference type="EMBL" id="UWZ83733.1"/>
    </source>
</evidence>
<protein>
    <recommendedName>
        <fullName evidence="8">L-seryl-tRNA(Sec) selenium transferase</fullName>
        <ecNumber evidence="8">2.9.1.1</ecNumber>
    </recommendedName>
    <alternativeName>
        <fullName evidence="8">Selenocysteine synthase</fullName>
        <shortName evidence="8">Sec synthase</shortName>
    </alternativeName>
    <alternativeName>
        <fullName evidence="8">Selenocysteinyl-tRNA(Sec) synthase</fullName>
    </alternativeName>
</protein>
<dbReference type="RefSeq" id="WP_260793115.1">
    <property type="nucleotide sequence ID" value="NZ_CP093313.1"/>
</dbReference>
<feature type="modified residue" description="N6-(pyridoxal phosphate)lysine" evidence="8 9">
    <location>
        <position position="303"/>
    </location>
</feature>
<evidence type="ECO:0000256" key="9">
    <source>
        <dbReference type="PIRSR" id="PIRSR618319-50"/>
    </source>
</evidence>
<name>A0A9J7BRR0_9BACT</name>
<evidence type="ECO:0000256" key="7">
    <source>
        <dbReference type="ARBA" id="ARBA00044507"/>
    </source>
</evidence>
<evidence type="ECO:0000256" key="3">
    <source>
        <dbReference type="ARBA" id="ARBA00022679"/>
    </source>
</evidence>
<evidence type="ECO:0000256" key="5">
    <source>
        <dbReference type="ARBA" id="ARBA00022917"/>
    </source>
</evidence>
<feature type="domain" description="L-seryl-tRNA selenium transferase N-terminal" evidence="10">
    <location>
        <begin position="10"/>
        <end position="48"/>
    </location>
</feature>
<comment type="similarity">
    <text evidence="7 8">Belongs to the SelA family.</text>
</comment>
<dbReference type="Gene3D" id="3.90.1150.180">
    <property type="match status" value="1"/>
</dbReference>
<dbReference type="HAMAP" id="MF_00423">
    <property type="entry name" value="SelA"/>
    <property type="match status" value="1"/>
</dbReference>
<comment type="function">
    <text evidence="8">Converts seryl-tRNA(Sec) to selenocysteinyl-tRNA(Sec) required for selenoprotein biosynthesis.</text>
</comment>
<accession>A0A9J7BRR0</accession>
<comment type="subcellular location">
    <subcellularLocation>
        <location evidence="8">Cytoplasm</location>
    </subcellularLocation>
</comment>
<dbReference type="SUPFAM" id="SSF53383">
    <property type="entry name" value="PLP-dependent transferases"/>
    <property type="match status" value="1"/>
</dbReference>
<dbReference type="Pfam" id="PF03841">
    <property type="entry name" value="SelA"/>
    <property type="match status" value="1"/>
</dbReference>
<dbReference type="Proteomes" id="UP001059380">
    <property type="component" value="Chromosome"/>
</dbReference>
<evidence type="ECO:0000256" key="4">
    <source>
        <dbReference type="ARBA" id="ARBA00022898"/>
    </source>
</evidence>
<evidence type="ECO:0000259" key="10">
    <source>
        <dbReference type="Pfam" id="PF12390"/>
    </source>
</evidence>
<dbReference type="KEGG" id="orp:MOP44_24605"/>
<evidence type="ECO:0000256" key="6">
    <source>
        <dbReference type="ARBA" id="ARBA00023266"/>
    </source>
</evidence>
<dbReference type="InterPro" id="IPR015424">
    <property type="entry name" value="PyrdxlP-dep_Trfase"/>
</dbReference>
<dbReference type="InterPro" id="IPR018319">
    <property type="entry name" value="SelA-like"/>
</dbReference>
<evidence type="ECO:0000256" key="1">
    <source>
        <dbReference type="ARBA" id="ARBA00001933"/>
    </source>
</evidence>
<keyword evidence="6 8" id="KW-0711">Selenium</keyword>
<dbReference type="PANTHER" id="PTHR32328:SF0">
    <property type="entry name" value="L-SERYL-TRNA(SEC) SELENIUM TRANSFERASE"/>
    <property type="match status" value="1"/>
</dbReference>
<dbReference type="GO" id="GO:0001717">
    <property type="term" value="P:conversion of seryl-tRNAsec to selenocys-tRNAsec"/>
    <property type="evidence" value="ECO:0007669"/>
    <property type="project" value="UniProtKB-UniRule"/>
</dbReference>
<evidence type="ECO:0000256" key="2">
    <source>
        <dbReference type="ARBA" id="ARBA00022490"/>
    </source>
</evidence>
<keyword evidence="2 8" id="KW-0963">Cytoplasm</keyword>
<dbReference type="InterPro" id="IPR004534">
    <property type="entry name" value="SelA_trans"/>
</dbReference>
<organism evidence="11 12">
    <name type="scientific">Occallatibacter riparius</name>
    <dbReference type="NCBI Taxonomy" id="1002689"/>
    <lineage>
        <taxon>Bacteria</taxon>
        <taxon>Pseudomonadati</taxon>
        <taxon>Acidobacteriota</taxon>
        <taxon>Terriglobia</taxon>
        <taxon>Terriglobales</taxon>
        <taxon>Acidobacteriaceae</taxon>
        <taxon>Occallatibacter</taxon>
    </lineage>
</organism>
<dbReference type="GO" id="GO:0004125">
    <property type="term" value="F:L-seryl-tRNA(Sec) selenium transferase activity"/>
    <property type="evidence" value="ECO:0007669"/>
    <property type="project" value="UniProtKB-UniRule"/>
</dbReference>